<dbReference type="InterPro" id="IPR016267">
    <property type="entry name" value="UDPGP_trans"/>
</dbReference>
<evidence type="ECO:0000256" key="6">
    <source>
        <dbReference type="ARBA" id="ARBA00022695"/>
    </source>
</evidence>
<dbReference type="EC" id="2.7.7.9" evidence="3 8"/>
<dbReference type="Pfam" id="PF01704">
    <property type="entry name" value="UDPGP"/>
    <property type="match status" value="1"/>
</dbReference>
<keyword evidence="5 8" id="KW-0808">Transferase</keyword>
<proteinExistence type="inferred from homology"/>
<comment type="subcellular location">
    <subcellularLocation>
        <location evidence="1">Cytoplasm</location>
    </subcellularLocation>
</comment>
<dbReference type="CDD" id="cd00897">
    <property type="entry name" value="UGPase_euk"/>
    <property type="match status" value="1"/>
</dbReference>
<dbReference type="PANTHER" id="PTHR43511">
    <property type="match status" value="1"/>
</dbReference>
<evidence type="ECO:0000256" key="9">
    <source>
        <dbReference type="PIRSR" id="PIRSR000806-1"/>
    </source>
</evidence>
<dbReference type="Gene3D" id="3.90.550.10">
    <property type="entry name" value="Spore Coat Polysaccharide Biosynthesis Protein SpsA, Chain A"/>
    <property type="match status" value="1"/>
</dbReference>
<keyword evidence="6 8" id="KW-0548">Nucleotidyltransferase</keyword>
<dbReference type="PIRSF" id="PIRSF000806">
    <property type="entry name" value="UDPGP"/>
    <property type="match status" value="1"/>
</dbReference>
<comment type="similarity">
    <text evidence="2 8">Belongs to the UDPGP type 1 family.</text>
</comment>
<evidence type="ECO:0000313" key="11">
    <source>
        <dbReference type="EMBL" id="CAI9110311.1"/>
    </source>
</evidence>
<feature type="binding site" evidence="10">
    <location>
        <position position="169"/>
    </location>
    <ligand>
        <name>UTP</name>
        <dbReference type="ChEBI" id="CHEBI:46398"/>
    </ligand>
</feature>
<feature type="binding site" evidence="10">
    <location>
        <position position="229"/>
    </location>
    <ligand>
        <name>UTP</name>
        <dbReference type="ChEBI" id="CHEBI:46398"/>
    </ligand>
</feature>
<evidence type="ECO:0000256" key="10">
    <source>
        <dbReference type="PIRSR" id="PIRSR000806-2"/>
    </source>
</evidence>
<feature type="binding site" evidence="10">
    <location>
        <position position="367"/>
    </location>
    <ligand>
        <name>UTP</name>
        <dbReference type="ChEBI" id="CHEBI:46398"/>
    </ligand>
</feature>
<gene>
    <name evidence="11" type="ORF">OLC1_LOCUS17992</name>
</gene>
<name>A0AAV1DTJ4_OLDCO</name>
<dbReference type="SUPFAM" id="SSF53448">
    <property type="entry name" value="Nucleotide-diphospho-sugar transferases"/>
    <property type="match status" value="1"/>
</dbReference>
<evidence type="ECO:0000256" key="5">
    <source>
        <dbReference type="ARBA" id="ARBA00022679"/>
    </source>
</evidence>
<evidence type="ECO:0000256" key="2">
    <source>
        <dbReference type="ARBA" id="ARBA00010401"/>
    </source>
</evidence>
<evidence type="ECO:0000256" key="4">
    <source>
        <dbReference type="ARBA" id="ARBA00022490"/>
    </source>
</evidence>
<feature type="binding site" evidence="10">
    <location>
        <position position="198"/>
    </location>
    <ligand>
        <name>UTP</name>
        <dbReference type="ChEBI" id="CHEBI:46398"/>
    </ligand>
</feature>
<dbReference type="InterPro" id="IPR029044">
    <property type="entry name" value="Nucleotide-diphossugar_trans"/>
</dbReference>
<dbReference type="EMBL" id="OX459123">
    <property type="protein sequence ID" value="CAI9110311.1"/>
    <property type="molecule type" value="Genomic_DNA"/>
</dbReference>
<dbReference type="GO" id="GO:0005737">
    <property type="term" value="C:cytoplasm"/>
    <property type="evidence" value="ECO:0007669"/>
    <property type="project" value="UniProtKB-SubCell"/>
</dbReference>
<dbReference type="InterPro" id="IPR002618">
    <property type="entry name" value="UDPGP_fam"/>
</dbReference>
<evidence type="ECO:0000256" key="8">
    <source>
        <dbReference type="PIRNR" id="PIRNR000806"/>
    </source>
</evidence>
<feature type="binding site" evidence="10">
    <location>
        <position position="106"/>
    </location>
    <ligand>
        <name>UTP</name>
        <dbReference type="ChEBI" id="CHEBI:46398"/>
    </ligand>
</feature>
<sequence length="477" mass="52317">MAAAATLNPTDAQKLEKLKSATASLTQISENEKAGFINLVSRYLSGEAQHVDWSKIQTPTDEVVVPYDTLAPVPEDPAETKKLLDKLVVLKLNGGLGTTMGCTGPKSVIEVRNGLTFLDLIVIQIETLNKKYGCNVPLLLMNSFNTHDDTLKIVEKYTKSNIEIHTFNQSQYPRLVVEDFLPFPSKGNTGKDAWYPPGHGDVFPALMNSGKLDALISAGKEYVFIANSDNLGAITDLKILNHLLSNKNEYCMEVTPKTLADVKGGTLISYEGRVQLLEIAQVPDEHVNEFKSIEKFKIFNTNNLWVNLKAIKRLVEAQALKMEIIPNPKEVDGVKVLQLETAAGAAIRFFDRAIGINVPRSRFLPVKATSDLLLVQSDLYTLSEDGYVVRNEARTNPANPTIELGPEFKKVGNFLSRFKSIPSIVELDSLKVTGDVWFGAGITLKGKVTITAKPGSNLEIPDGVVIANKDINGPEDI</sequence>
<evidence type="ECO:0000256" key="7">
    <source>
        <dbReference type="ARBA" id="ARBA00048128"/>
    </source>
</evidence>
<evidence type="ECO:0000256" key="1">
    <source>
        <dbReference type="ARBA" id="ARBA00004496"/>
    </source>
</evidence>
<evidence type="ECO:0000313" key="12">
    <source>
        <dbReference type="Proteomes" id="UP001161247"/>
    </source>
</evidence>
<keyword evidence="4" id="KW-0963">Cytoplasm</keyword>
<accession>A0AAV1DTJ4</accession>
<dbReference type="GO" id="GO:0006011">
    <property type="term" value="P:UDP-alpha-D-glucose metabolic process"/>
    <property type="evidence" value="ECO:0007669"/>
    <property type="project" value="UniProtKB-UniRule"/>
</dbReference>
<protein>
    <recommendedName>
        <fullName evidence="3 8">UTP--glucose-1-phosphate uridylyltransferase</fullName>
        <ecNumber evidence="3 8">2.7.7.9</ecNumber>
    </recommendedName>
</protein>
<dbReference type="AlphaFoldDB" id="A0AAV1DTJ4"/>
<dbReference type="Proteomes" id="UP001161247">
    <property type="component" value="Chromosome 6"/>
</dbReference>
<reference evidence="11" key="1">
    <citation type="submission" date="2023-03" db="EMBL/GenBank/DDBJ databases">
        <authorList>
            <person name="Julca I."/>
        </authorList>
    </citation>
    <scope>NUCLEOTIDE SEQUENCE</scope>
</reference>
<comment type="catalytic activity">
    <reaction evidence="7 8">
        <text>alpha-D-glucose 1-phosphate + UTP + H(+) = UDP-alpha-D-glucose + diphosphate</text>
        <dbReference type="Rhea" id="RHEA:19889"/>
        <dbReference type="ChEBI" id="CHEBI:15378"/>
        <dbReference type="ChEBI" id="CHEBI:33019"/>
        <dbReference type="ChEBI" id="CHEBI:46398"/>
        <dbReference type="ChEBI" id="CHEBI:58601"/>
        <dbReference type="ChEBI" id="CHEBI:58885"/>
        <dbReference type="EC" id="2.7.7.9"/>
    </reaction>
</comment>
<dbReference type="GO" id="GO:0052543">
    <property type="term" value="P:callose deposition in cell wall"/>
    <property type="evidence" value="ECO:0007669"/>
    <property type="project" value="UniProtKB-ARBA"/>
</dbReference>
<dbReference type="Gene3D" id="2.160.10.10">
    <property type="entry name" value="Hexapeptide repeat proteins"/>
    <property type="match status" value="1"/>
</dbReference>
<dbReference type="FunFam" id="2.160.10.10:FF:000001">
    <property type="entry name" value="UTP--glucose-1-phosphate uridylyltransferase"/>
    <property type="match status" value="1"/>
</dbReference>
<keyword evidence="12" id="KW-1185">Reference proteome</keyword>
<feature type="binding site" evidence="9">
    <location>
        <position position="199"/>
    </location>
    <ligand>
        <name>substrate</name>
    </ligand>
</feature>
<dbReference type="GO" id="GO:0003983">
    <property type="term" value="F:UTP:glucose-1-phosphate uridylyltransferase activity"/>
    <property type="evidence" value="ECO:0007669"/>
    <property type="project" value="UniProtKB-EC"/>
</dbReference>
<dbReference type="FunFam" id="3.90.550.10:FF:000073">
    <property type="entry name" value="UTP--glucose-1-phosphate uridylyltransferase"/>
    <property type="match status" value="1"/>
</dbReference>
<evidence type="ECO:0000256" key="3">
    <source>
        <dbReference type="ARBA" id="ARBA00012415"/>
    </source>
</evidence>
<organism evidence="11 12">
    <name type="scientific">Oldenlandia corymbosa var. corymbosa</name>
    <dbReference type="NCBI Taxonomy" id="529605"/>
    <lineage>
        <taxon>Eukaryota</taxon>
        <taxon>Viridiplantae</taxon>
        <taxon>Streptophyta</taxon>
        <taxon>Embryophyta</taxon>
        <taxon>Tracheophyta</taxon>
        <taxon>Spermatophyta</taxon>
        <taxon>Magnoliopsida</taxon>
        <taxon>eudicotyledons</taxon>
        <taxon>Gunneridae</taxon>
        <taxon>Pentapetalae</taxon>
        <taxon>asterids</taxon>
        <taxon>lamiids</taxon>
        <taxon>Gentianales</taxon>
        <taxon>Rubiaceae</taxon>
        <taxon>Rubioideae</taxon>
        <taxon>Spermacoceae</taxon>
        <taxon>Hedyotis-Oldenlandia complex</taxon>
        <taxon>Oldenlandia</taxon>
    </lineage>
</organism>